<keyword evidence="2 5" id="KW-0812">Transmembrane</keyword>
<dbReference type="AlphaFoldDB" id="A0A497Y2B1"/>
<dbReference type="InterPro" id="IPR036259">
    <property type="entry name" value="MFS_trans_sf"/>
</dbReference>
<feature type="transmembrane region" description="Helical" evidence="5">
    <location>
        <begin position="88"/>
        <end position="108"/>
    </location>
</feature>
<evidence type="ECO:0000256" key="3">
    <source>
        <dbReference type="ARBA" id="ARBA00022989"/>
    </source>
</evidence>
<feature type="transmembrane region" description="Helical" evidence="5">
    <location>
        <begin position="288"/>
        <end position="305"/>
    </location>
</feature>
<keyword evidence="4 5" id="KW-0472">Membrane</keyword>
<protein>
    <submittedName>
        <fullName evidence="7">Putative MFS family arabinose efflux permease</fullName>
    </submittedName>
</protein>
<dbReference type="GO" id="GO:0022857">
    <property type="term" value="F:transmembrane transporter activity"/>
    <property type="evidence" value="ECO:0007669"/>
    <property type="project" value="InterPro"/>
</dbReference>
<feature type="transmembrane region" description="Helical" evidence="5">
    <location>
        <begin position="311"/>
        <end position="329"/>
    </location>
</feature>
<feature type="transmembrane region" description="Helical" evidence="5">
    <location>
        <begin position="174"/>
        <end position="191"/>
    </location>
</feature>
<name>A0A497Y2B1_9SPHI</name>
<dbReference type="InterPro" id="IPR020846">
    <property type="entry name" value="MFS_dom"/>
</dbReference>
<dbReference type="PROSITE" id="PS01258">
    <property type="entry name" value="BH2"/>
    <property type="match status" value="1"/>
</dbReference>
<gene>
    <name evidence="7" type="ORF">BCL90_2083</name>
</gene>
<dbReference type="Pfam" id="PF07690">
    <property type="entry name" value="MFS_1"/>
    <property type="match status" value="1"/>
</dbReference>
<evidence type="ECO:0000256" key="2">
    <source>
        <dbReference type="ARBA" id="ARBA00022692"/>
    </source>
</evidence>
<reference evidence="7 8" key="1">
    <citation type="submission" date="2018-10" db="EMBL/GenBank/DDBJ databases">
        <title>Genomic Encyclopedia of Archaeal and Bacterial Type Strains, Phase II (KMG-II): from individual species to whole genera.</title>
        <authorList>
            <person name="Goeker M."/>
        </authorList>
    </citation>
    <scope>NUCLEOTIDE SEQUENCE [LARGE SCALE GENOMIC DNA]</scope>
    <source>
        <strain evidence="7 8">DSM 19624</strain>
    </source>
</reference>
<feature type="transmembrane region" description="Helical" evidence="5">
    <location>
        <begin position="21"/>
        <end position="47"/>
    </location>
</feature>
<dbReference type="InterPro" id="IPR011701">
    <property type="entry name" value="MFS"/>
</dbReference>
<comment type="similarity">
    <text evidence="1">Belongs to the Bcl-2 family.</text>
</comment>
<proteinExistence type="inferred from homology"/>
<feature type="transmembrane region" description="Helical" evidence="5">
    <location>
        <begin position="349"/>
        <end position="370"/>
    </location>
</feature>
<comment type="caution">
    <text evidence="7">The sequence shown here is derived from an EMBL/GenBank/DDBJ whole genome shotgun (WGS) entry which is preliminary data.</text>
</comment>
<organism evidence="7 8">
    <name type="scientific">Pedobacter alluvionis</name>
    <dbReference type="NCBI Taxonomy" id="475253"/>
    <lineage>
        <taxon>Bacteria</taxon>
        <taxon>Pseudomonadati</taxon>
        <taxon>Bacteroidota</taxon>
        <taxon>Sphingobacteriia</taxon>
        <taxon>Sphingobacteriales</taxon>
        <taxon>Sphingobacteriaceae</taxon>
        <taxon>Pedobacter</taxon>
    </lineage>
</organism>
<accession>A0A497Y2B1</accession>
<dbReference type="PANTHER" id="PTHR42910">
    <property type="entry name" value="TRANSPORTER SCO4007-RELATED"/>
    <property type="match status" value="1"/>
</dbReference>
<feature type="domain" description="Major facilitator superfamily (MFS) profile" evidence="6">
    <location>
        <begin position="14"/>
        <end position="399"/>
    </location>
</feature>
<feature type="transmembrane region" description="Helical" evidence="5">
    <location>
        <begin position="376"/>
        <end position="395"/>
    </location>
</feature>
<feature type="transmembrane region" description="Helical" evidence="5">
    <location>
        <begin position="254"/>
        <end position="276"/>
    </location>
</feature>
<dbReference type="InterPro" id="IPR020726">
    <property type="entry name" value="Bcl2_BH2_motif_CS"/>
</dbReference>
<evidence type="ECO:0000256" key="1">
    <source>
        <dbReference type="ARBA" id="ARBA00009458"/>
    </source>
</evidence>
<dbReference type="Gene3D" id="1.20.1250.20">
    <property type="entry name" value="MFS general substrate transporter like domains"/>
    <property type="match status" value="1"/>
</dbReference>
<evidence type="ECO:0000313" key="7">
    <source>
        <dbReference type="EMBL" id="RLJ77021.1"/>
    </source>
</evidence>
<dbReference type="Proteomes" id="UP000273898">
    <property type="component" value="Unassembled WGS sequence"/>
</dbReference>
<evidence type="ECO:0000256" key="5">
    <source>
        <dbReference type="SAM" id="Phobius"/>
    </source>
</evidence>
<dbReference type="EMBL" id="RCCK01000011">
    <property type="protein sequence ID" value="RLJ77021.1"/>
    <property type="molecule type" value="Genomic_DNA"/>
</dbReference>
<feature type="transmembrane region" description="Helical" evidence="5">
    <location>
        <begin position="59"/>
        <end position="76"/>
    </location>
</feature>
<dbReference type="PANTHER" id="PTHR42910:SF1">
    <property type="entry name" value="MAJOR FACILITATOR SUPERFAMILY (MFS) PROFILE DOMAIN-CONTAINING PROTEIN"/>
    <property type="match status" value="1"/>
</dbReference>
<dbReference type="PROSITE" id="PS50850">
    <property type="entry name" value="MFS"/>
    <property type="match status" value="1"/>
</dbReference>
<dbReference type="SUPFAM" id="SSF103473">
    <property type="entry name" value="MFS general substrate transporter"/>
    <property type="match status" value="1"/>
</dbReference>
<feature type="transmembrane region" description="Helical" evidence="5">
    <location>
        <begin position="227"/>
        <end position="248"/>
    </location>
</feature>
<evidence type="ECO:0000256" key="4">
    <source>
        <dbReference type="ARBA" id="ARBA00023136"/>
    </source>
</evidence>
<feature type="transmembrane region" description="Helical" evidence="5">
    <location>
        <begin position="145"/>
        <end position="168"/>
    </location>
</feature>
<keyword evidence="3 5" id="KW-1133">Transmembrane helix</keyword>
<feature type="transmembrane region" description="Helical" evidence="5">
    <location>
        <begin position="114"/>
        <end position="133"/>
    </location>
</feature>
<evidence type="ECO:0000259" key="6">
    <source>
        <dbReference type="PROSITE" id="PS50850"/>
    </source>
</evidence>
<sequence>MTVDLRLKTHMQITQKLSRTDILLMAFCTGLIVANIYYCQPLVILIAKEFNLTETDAGKITYLTQIGYALGLFLLVPLGDMFERKKQILIITGLAIFALLVAAVSHTFFVLEVASILIGTCSIVPQLILPLAANLSTDENRGANIGMIMSGLLVGILASRAVSGSIGFWLGWRAVYYMAAAICGLLIFLMAKRFPQSYPAFKGSYKELMGSMFSYIKTQPALRETSIINFLAFAIISAFWTTMVLFLANPPFNLQTLQIGLFGIAGAAGALAAPLVGKLSDGNNPRKNLMIGFILQIVSIALFYFTGSHLYLFVIGIVLIDIGQQAIHVTNQTRIYTLIPEARNRLNTIFMSVSFIGASCGSALGLWLWGQGGWELFCYGMTGIIVLNISIYQFYGKKKSQFK</sequence>
<dbReference type="CDD" id="cd17324">
    <property type="entry name" value="MFS_NepI_like"/>
    <property type="match status" value="1"/>
</dbReference>
<evidence type="ECO:0000313" key="8">
    <source>
        <dbReference type="Proteomes" id="UP000273898"/>
    </source>
</evidence>